<keyword evidence="3" id="KW-1185">Reference proteome</keyword>
<accession>A0A516Q5C6</accession>
<organism evidence="2 3">
    <name type="scientific">Microlunatus elymi</name>
    <dbReference type="NCBI Taxonomy" id="2596828"/>
    <lineage>
        <taxon>Bacteria</taxon>
        <taxon>Bacillati</taxon>
        <taxon>Actinomycetota</taxon>
        <taxon>Actinomycetes</taxon>
        <taxon>Propionibacteriales</taxon>
        <taxon>Propionibacteriaceae</taxon>
        <taxon>Microlunatus</taxon>
    </lineage>
</organism>
<dbReference type="AlphaFoldDB" id="A0A516Q5C6"/>
<dbReference type="SUPFAM" id="SSF46785">
    <property type="entry name" value="Winged helix' DNA-binding domain"/>
    <property type="match status" value="1"/>
</dbReference>
<dbReference type="InterPro" id="IPR052509">
    <property type="entry name" value="Metal_resp_DNA-bind_regulator"/>
</dbReference>
<dbReference type="KEGG" id="mik:FOE78_04420"/>
<dbReference type="InterPro" id="IPR036390">
    <property type="entry name" value="WH_DNA-bd_sf"/>
</dbReference>
<name>A0A516Q5C6_9ACTN</name>
<evidence type="ECO:0000313" key="2">
    <source>
        <dbReference type="EMBL" id="QDP98575.1"/>
    </source>
</evidence>
<dbReference type="PANTHER" id="PTHR33169">
    <property type="entry name" value="PADR-FAMILY TRANSCRIPTIONAL REGULATOR"/>
    <property type="match status" value="1"/>
</dbReference>
<sequence length="112" mass="12732">MDEESVLAAHLQEIRRGSVVVACLAVLRQEHYGYSLLSTLEAAGFPVEANTLYPLLRRLEKQGLLTSNWNTDESRPRKFYTVSPEGERLLGQLAQEWEQLNSNIRAVMQDKS</sequence>
<evidence type="ECO:0000313" key="3">
    <source>
        <dbReference type="Proteomes" id="UP000319263"/>
    </source>
</evidence>
<dbReference type="Gene3D" id="1.10.10.10">
    <property type="entry name" value="Winged helix-like DNA-binding domain superfamily/Winged helix DNA-binding domain"/>
    <property type="match status" value="1"/>
</dbReference>
<gene>
    <name evidence="2" type="ORF">FOE78_04420</name>
</gene>
<dbReference type="Pfam" id="PF03551">
    <property type="entry name" value="PadR"/>
    <property type="match status" value="1"/>
</dbReference>
<dbReference type="Proteomes" id="UP000319263">
    <property type="component" value="Chromosome"/>
</dbReference>
<dbReference type="InterPro" id="IPR036388">
    <property type="entry name" value="WH-like_DNA-bd_sf"/>
</dbReference>
<proteinExistence type="predicted"/>
<dbReference type="PANTHER" id="PTHR33169:SF14">
    <property type="entry name" value="TRANSCRIPTIONAL REGULATOR RV3488"/>
    <property type="match status" value="1"/>
</dbReference>
<dbReference type="EMBL" id="CP041692">
    <property type="protein sequence ID" value="QDP98575.1"/>
    <property type="molecule type" value="Genomic_DNA"/>
</dbReference>
<reference evidence="2 3" key="1">
    <citation type="submission" date="2019-07" db="EMBL/GenBank/DDBJ databases">
        <title>Microlunatus dokdonensis sp. nov. isolated from the rhizospheric soil of the wild plant Elymus tsukushiensis.</title>
        <authorList>
            <person name="Ghim S.-Y."/>
            <person name="Hwang Y.-J."/>
            <person name="Son J.-S."/>
            <person name="Shin J.-H."/>
        </authorList>
    </citation>
    <scope>NUCLEOTIDE SEQUENCE [LARGE SCALE GENOMIC DNA]</scope>
    <source>
        <strain evidence="2 3">KUDC0627</strain>
    </source>
</reference>
<dbReference type="InterPro" id="IPR005149">
    <property type="entry name" value="Tscrpt_reg_PadR_N"/>
</dbReference>
<feature type="domain" description="Transcription regulator PadR N-terminal" evidence="1">
    <location>
        <begin position="24"/>
        <end position="90"/>
    </location>
</feature>
<dbReference type="OrthoDB" id="122286at2"/>
<protein>
    <submittedName>
        <fullName evidence="2">PadR family transcriptional regulator</fullName>
    </submittedName>
</protein>
<evidence type="ECO:0000259" key="1">
    <source>
        <dbReference type="Pfam" id="PF03551"/>
    </source>
</evidence>